<organism evidence="6">
    <name type="scientific">Sarcoptes scabiei</name>
    <name type="common">Itch mite</name>
    <name type="synonym">Acarus scabiei</name>
    <dbReference type="NCBI Taxonomy" id="52283"/>
    <lineage>
        <taxon>Eukaryota</taxon>
        <taxon>Metazoa</taxon>
        <taxon>Ecdysozoa</taxon>
        <taxon>Arthropoda</taxon>
        <taxon>Chelicerata</taxon>
        <taxon>Arachnida</taxon>
        <taxon>Acari</taxon>
        <taxon>Acariformes</taxon>
        <taxon>Sarcoptiformes</taxon>
        <taxon>Astigmata</taxon>
        <taxon>Psoroptidia</taxon>
        <taxon>Sarcoptoidea</taxon>
        <taxon>Sarcoptidae</taxon>
        <taxon>Sarcoptinae</taxon>
        <taxon>Sarcoptes</taxon>
    </lineage>
</organism>
<dbReference type="PANTHER" id="PTHR21146">
    <property type="entry name" value="MEF2B PROTEIN"/>
    <property type="match status" value="1"/>
</dbReference>
<name>A0A834R753_SARSC</name>
<feature type="region of interest" description="Disordered" evidence="5">
    <location>
        <begin position="146"/>
        <end position="193"/>
    </location>
</feature>
<comment type="subcellular location">
    <subcellularLocation>
        <location evidence="1">Lysosome membrane</location>
    </subcellularLocation>
</comment>
<reference evidence="8" key="1">
    <citation type="journal article" date="2020" name="PLoS Negl. Trop. Dis.">
        <title>High-quality nuclear genome for Sarcoptes scabiei-A critical resource for a neglected parasite.</title>
        <authorList>
            <person name="Korhonen P.K."/>
            <person name="Gasser R.B."/>
            <person name="Ma G."/>
            <person name="Wang T."/>
            <person name="Stroehlein A.J."/>
            <person name="Young N.D."/>
            <person name="Ang C.S."/>
            <person name="Fernando D.D."/>
            <person name="Lu H.C."/>
            <person name="Taylor S."/>
            <person name="Reynolds S.L."/>
            <person name="Mofiz E."/>
            <person name="Najaraj S.H."/>
            <person name="Gowda H."/>
            <person name="Madugundu A."/>
            <person name="Renuse S."/>
            <person name="Holt D."/>
            <person name="Pandey A."/>
            <person name="Papenfuss A.T."/>
            <person name="Fischer K."/>
        </authorList>
    </citation>
    <scope>NUCLEOTIDE SEQUENCE [LARGE SCALE GENOMIC DNA]</scope>
</reference>
<evidence type="ECO:0000313" key="7">
    <source>
        <dbReference type="EnsemblMetazoa" id="KAF7490909.1"/>
    </source>
</evidence>
<feature type="compositionally biased region" description="Polar residues" evidence="5">
    <location>
        <begin position="151"/>
        <end position="164"/>
    </location>
</feature>
<keyword evidence="3" id="KW-0472">Membrane</keyword>
<dbReference type="GO" id="GO:0099078">
    <property type="term" value="C:BORC complex"/>
    <property type="evidence" value="ECO:0007669"/>
    <property type="project" value="TreeGrafter"/>
</dbReference>
<dbReference type="GO" id="GO:0005765">
    <property type="term" value="C:lysosomal membrane"/>
    <property type="evidence" value="ECO:0007669"/>
    <property type="project" value="UniProtKB-SubCell"/>
</dbReference>
<gene>
    <name evidence="6" type="ORF">SSS_7315</name>
</gene>
<reference evidence="7" key="3">
    <citation type="submission" date="2022-06" db="UniProtKB">
        <authorList>
            <consortium name="EnsemblMetazoa"/>
        </authorList>
    </citation>
    <scope>IDENTIFICATION</scope>
</reference>
<dbReference type="AlphaFoldDB" id="A0A834R753"/>
<protein>
    <submittedName>
        <fullName evidence="6">Protein MEF2BNB -like protein</fullName>
    </submittedName>
</protein>
<dbReference type="InterPro" id="IPR019320">
    <property type="entry name" value="BORCS8"/>
</dbReference>
<evidence type="ECO:0000256" key="3">
    <source>
        <dbReference type="ARBA" id="ARBA00023136"/>
    </source>
</evidence>
<evidence type="ECO:0000256" key="4">
    <source>
        <dbReference type="ARBA" id="ARBA00023228"/>
    </source>
</evidence>
<dbReference type="OrthoDB" id="10044187at2759"/>
<keyword evidence="4" id="KW-0458">Lysosome</keyword>
<dbReference type="Pfam" id="PF10167">
    <property type="entry name" value="BORCS8"/>
    <property type="match status" value="1"/>
</dbReference>
<dbReference type="Proteomes" id="UP000070412">
    <property type="component" value="Unassembled WGS sequence"/>
</dbReference>
<evidence type="ECO:0000256" key="1">
    <source>
        <dbReference type="ARBA" id="ARBA00004656"/>
    </source>
</evidence>
<evidence type="ECO:0000256" key="2">
    <source>
        <dbReference type="ARBA" id="ARBA00010463"/>
    </source>
</evidence>
<evidence type="ECO:0000256" key="5">
    <source>
        <dbReference type="SAM" id="MobiDB-lite"/>
    </source>
</evidence>
<accession>A0A834R753</accession>
<sequence>MIRSNPSGKETSTDLQQKASKIGTKLAETLYFAANEPILACFRIQEHINRTVPSLLIKKKEMQNNETILKGLLFDIDYTKDSISSLRSSINSFDQIEKSIAGTIICLQQYRLGHNTDSSEKISTKLRSRFQKMSLISSSMKETNSTDRIKVSNTDNSNATLESSKTFEDKSELFNEDRPQSSMTVDLPFYQKS</sequence>
<reference evidence="6" key="2">
    <citation type="submission" date="2020-01" db="EMBL/GenBank/DDBJ databases">
        <authorList>
            <person name="Korhonen P.K.K."/>
            <person name="Guangxu M.G."/>
            <person name="Wang T.W."/>
            <person name="Stroehlein A.J.S."/>
            <person name="Young N.D."/>
            <person name="Ang C.-S.A."/>
            <person name="Fernando D.W.F."/>
            <person name="Lu H.L."/>
            <person name="Taylor S.T."/>
            <person name="Ehtesham M.E.M."/>
            <person name="Najaraj S.H.N."/>
            <person name="Harsha G.H.G."/>
            <person name="Madugundu A.M."/>
            <person name="Renuse S.R."/>
            <person name="Holt D.H."/>
            <person name="Pandey A.P."/>
            <person name="Papenfuss A.P."/>
            <person name="Gasser R.B.G."/>
            <person name="Fischer K.F."/>
        </authorList>
    </citation>
    <scope>NUCLEOTIDE SEQUENCE</scope>
    <source>
        <strain evidence="6">SSS_KF_BRIS2020</strain>
    </source>
</reference>
<proteinExistence type="inferred from homology"/>
<comment type="similarity">
    <text evidence="2">Belongs to the BORCS8 family.</text>
</comment>
<dbReference type="EMBL" id="WVUK01000062">
    <property type="protein sequence ID" value="KAF7490909.1"/>
    <property type="molecule type" value="Genomic_DNA"/>
</dbReference>
<evidence type="ECO:0000313" key="6">
    <source>
        <dbReference type="EMBL" id="KAF7490909.1"/>
    </source>
</evidence>
<feature type="compositionally biased region" description="Basic and acidic residues" evidence="5">
    <location>
        <begin position="165"/>
        <end position="179"/>
    </location>
</feature>
<dbReference type="EnsemblMetazoa" id="SSS_7315s_mrna">
    <property type="protein sequence ID" value="KAF7490909.1"/>
    <property type="gene ID" value="SSS_7315"/>
</dbReference>
<evidence type="ECO:0000313" key="8">
    <source>
        <dbReference type="Proteomes" id="UP000070412"/>
    </source>
</evidence>
<dbReference type="PANTHER" id="PTHR21146:SF0">
    <property type="entry name" value="BLOC-1-RELATED COMPLEX SUBUNIT 8"/>
    <property type="match status" value="1"/>
</dbReference>
<keyword evidence="8" id="KW-1185">Reference proteome</keyword>